<evidence type="ECO:0000256" key="3">
    <source>
        <dbReference type="SAM" id="Phobius"/>
    </source>
</evidence>
<keyword evidence="3" id="KW-0472">Membrane</keyword>
<evidence type="ECO:0000256" key="1">
    <source>
        <dbReference type="SAM" id="Coils"/>
    </source>
</evidence>
<feature type="transmembrane region" description="Helical" evidence="3">
    <location>
        <begin position="243"/>
        <end position="269"/>
    </location>
</feature>
<keyword evidence="3" id="KW-1133">Transmembrane helix</keyword>
<feature type="compositionally biased region" description="Basic and acidic residues" evidence="2">
    <location>
        <begin position="380"/>
        <end position="389"/>
    </location>
</feature>
<evidence type="ECO:0000313" key="5">
    <source>
        <dbReference type="Proteomes" id="UP000053237"/>
    </source>
</evidence>
<keyword evidence="5" id="KW-1185">Reference proteome</keyword>
<name>A0A024G9J0_9STRA</name>
<comment type="caution">
    <text evidence="4">The sequence shown here is derived from an EMBL/GenBank/DDBJ whole genome shotgun (WGS) entry which is preliminary data.</text>
</comment>
<proteinExistence type="predicted"/>
<accession>A0A024G9J0</accession>
<keyword evidence="3" id="KW-0812">Transmembrane</keyword>
<dbReference type="Proteomes" id="UP000053237">
    <property type="component" value="Unassembled WGS sequence"/>
</dbReference>
<organism evidence="4 5">
    <name type="scientific">Albugo candida</name>
    <dbReference type="NCBI Taxonomy" id="65357"/>
    <lineage>
        <taxon>Eukaryota</taxon>
        <taxon>Sar</taxon>
        <taxon>Stramenopiles</taxon>
        <taxon>Oomycota</taxon>
        <taxon>Peronosporomycetes</taxon>
        <taxon>Albuginales</taxon>
        <taxon>Albuginaceae</taxon>
        <taxon>Albugo</taxon>
    </lineage>
</organism>
<feature type="region of interest" description="Disordered" evidence="2">
    <location>
        <begin position="380"/>
        <end position="399"/>
    </location>
</feature>
<dbReference type="InParanoid" id="A0A024G9J0"/>
<dbReference type="EMBL" id="CAIX01000047">
    <property type="protein sequence ID" value="CCI43334.1"/>
    <property type="molecule type" value="Genomic_DNA"/>
</dbReference>
<evidence type="ECO:0000313" key="4">
    <source>
        <dbReference type="EMBL" id="CCI43334.1"/>
    </source>
</evidence>
<evidence type="ECO:0000256" key="2">
    <source>
        <dbReference type="SAM" id="MobiDB-lite"/>
    </source>
</evidence>
<keyword evidence="1" id="KW-0175">Coiled coil</keyword>
<feature type="compositionally biased region" description="Low complexity" evidence="2">
    <location>
        <begin position="390"/>
        <end position="399"/>
    </location>
</feature>
<reference evidence="4 5" key="1">
    <citation type="submission" date="2012-05" db="EMBL/GenBank/DDBJ databases">
        <title>Recombination and specialization in a pathogen metapopulation.</title>
        <authorList>
            <person name="Gardiner A."/>
            <person name="Kemen E."/>
            <person name="Schultz-Larsen T."/>
            <person name="MacLean D."/>
            <person name="Van Oosterhout C."/>
            <person name="Jones J.D.G."/>
        </authorList>
    </citation>
    <scope>NUCLEOTIDE SEQUENCE [LARGE SCALE GENOMIC DNA]</scope>
    <source>
        <strain evidence="4 5">Ac Nc2</strain>
    </source>
</reference>
<protein>
    <submittedName>
        <fullName evidence="4">Uncharacterized protein</fullName>
    </submittedName>
</protein>
<gene>
    <name evidence="4" type="ORF">BN9_041180</name>
</gene>
<dbReference type="AlphaFoldDB" id="A0A024G9J0"/>
<sequence length="501" mass="54784">MCIRSLATRYCVTVYYLATRVKAQTDIHTFVPKLHTTYCWEIKRAVDAMLWGNFSSINEQRESNACPIQLELGLSQSTATQLFVDQEISLAWTATVAPQSSANVPLWSGGSTLYSTDALQSLPFVQITASNLKSCKGGSAICNPFFKGDQFEETTEQKGSFTAQKAVFSTNSASSFKFSSPGSYIVFAHITIPGNDPKTTRYDFVYYIILAIQNGMGDYKSNEDNPSFRSTLVSSKRAPSETAFTSTIIALLVIFGVVVVLLLALMCFLKFKIGNDKEAIEIELQKDREKIHQERKNLQKLRNRQRDTRPGAFLSASLLLDCTPPANDLPPPDLAFVGNSLTPNACPSSPTFEASSGDRVPDDLLPAVNAMSGIIQHSRALEKTEELSSSKESQTSSYSSAFVDPGCISIKASRERGTIDIGSCIDNARTHGFNAEEGSLGSQSFSAVEDLLHAGYYSMADGTLTPNEANIGRKGPPLILDELLDQQDANSIKRKFRKSIS</sequence>
<feature type="coiled-coil region" evidence="1">
    <location>
        <begin position="277"/>
        <end position="308"/>
    </location>
</feature>